<comment type="caution">
    <text evidence="2">The sequence shown here is derived from an EMBL/GenBank/DDBJ whole genome shotgun (WGS) entry which is preliminary data.</text>
</comment>
<dbReference type="Proteomes" id="UP001190700">
    <property type="component" value="Unassembled WGS sequence"/>
</dbReference>
<accession>A0AAE0FBU7</accession>
<keyword evidence="3" id="KW-1185">Reference proteome</keyword>
<reference evidence="2 3" key="1">
    <citation type="journal article" date="2015" name="Genome Biol. Evol.">
        <title>Comparative Genomics of a Bacterivorous Green Alga Reveals Evolutionary Causalities and Consequences of Phago-Mixotrophic Mode of Nutrition.</title>
        <authorList>
            <person name="Burns J.A."/>
            <person name="Paasch A."/>
            <person name="Narechania A."/>
            <person name="Kim E."/>
        </authorList>
    </citation>
    <scope>NUCLEOTIDE SEQUENCE [LARGE SCALE GENOMIC DNA]</scope>
    <source>
        <strain evidence="2 3">PLY_AMNH</strain>
    </source>
</reference>
<gene>
    <name evidence="2" type="ORF">CYMTET_34140</name>
</gene>
<evidence type="ECO:0000313" key="2">
    <source>
        <dbReference type="EMBL" id="KAK3256739.1"/>
    </source>
</evidence>
<evidence type="ECO:0000256" key="1">
    <source>
        <dbReference type="SAM" id="MobiDB-lite"/>
    </source>
</evidence>
<feature type="compositionally biased region" description="Basic and acidic residues" evidence="1">
    <location>
        <begin position="65"/>
        <end position="76"/>
    </location>
</feature>
<organism evidence="2 3">
    <name type="scientific">Cymbomonas tetramitiformis</name>
    <dbReference type="NCBI Taxonomy" id="36881"/>
    <lineage>
        <taxon>Eukaryota</taxon>
        <taxon>Viridiplantae</taxon>
        <taxon>Chlorophyta</taxon>
        <taxon>Pyramimonadophyceae</taxon>
        <taxon>Pyramimonadales</taxon>
        <taxon>Pyramimonadaceae</taxon>
        <taxon>Cymbomonas</taxon>
    </lineage>
</organism>
<feature type="non-terminal residue" evidence="2">
    <location>
        <position position="1"/>
    </location>
</feature>
<proteinExistence type="predicted"/>
<dbReference type="EMBL" id="LGRX02021382">
    <property type="protein sequence ID" value="KAK3256739.1"/>
    <property type="molecule type" value="Genomic_DNA"/>
</dbReference>
<protein>
    <submittedName>
        <fullName evidence="2">Uncharacterized protein</fullName>
    </submittedName>
</protein>
<evidence type="ECO:0000313" key="3">
    <source>
        <dbReference type="Proteomes" id="UP001190700"/>
    </source>
</evidence>
<feature type="region of interest" description="Disordered" evidence="1">
    <location>
        <begin position="65"/>
        <end position="154"/>
    </location>
</feature>
<feature type="compositionally biased region" description="Basic and acidic residues" evidence="1">
    <location>
        <begin position="137"/>
        <end position="146"/>
    </location>
</feature>
<name>A0AAE0FBU7_9CHLO</name>
<dbReference type="AlphaFoldDB" id="A0AAE0FBU7"/>
<sequence>AASRRLDVSGNEVAMLRHSVQELGKELHTAEAKAVQETQACAAATSALAQSQREVKDWQERRKLWLDRQYPRRTETEGSGPPPFSSRPSSSEGSRDSRSSRGSAARPIPVVHQGALKPGDIVMPEETKGPWTSARADLARSSRSSERSFSFYGR</sequence>